<sequence length="75" mass="8545">MQRFDIDQYEDYYINTSICAGYRGGHIRNLTITHTAHLQIRSILALSWVAKAFSKIDELIKDLSKALKCCKVALA</sequence>
<reference evidence="1 2" key="1">
    <citation type="journal article" date="2018" name="Science">
        <title>The opium poppy genome and morphinan production.</title>
        <authorList>
            <person name="Guo L."/>
            <person name="Winzer T."/>
            <person name="Yang X."/>
            <person name="Li Y."/>
            <person name="Ning Z."/>
            <person name="He Z."/>
            <person name="Teodor R."/>
            <person name="Lu Y."/>
            <person name="Bowser T.A."/>
            <person name="Graham I.A."/>
            <person name="Ye K."/>
        </authorList>
    </citation>
    <scope>NUCLEOTIDE SEQUENCE [LARGE SCALE GENOMIC DNA]</scope>
    <source>
        <strain evidence="2">cv. HN1</strain>
        <tissue evidence="1">Leaves</tissue>
    </source>
</reference>
<dbReference type="Proteomes" id="UP000316621">
    <property type="component" value="Chromosome 1"/>
</dbReference>
<name>A0A4Y7IA86_PAPSO</name>
<keyword evidence="2" id="KW-1185">Reference proteome</keyword>
<organism evidence="1 2">
    <name type="scientific">Papaver somniferum</name>
    <name type="common">Opium poppy</name>
    <dbReference type="NCBI Taxonomy" id="3469"/>
    <lineage>
        <taxon>Eukaryota</taxon>
        <taxon>Viridiplantae</taxon>
        <taxon>Streptophyta</taxon>
        <taxon>Embryophyta</taxon>
        <taxon>Tracheophyta</taxon>
        <taxon>Spermatophyta</taxon>
        <taxon>Magnoliopsida</taxon>
        <taxon>Ranunculales</taxon>
        <taxon>Papaveraceae</taxon>
        <taxon>Papaveroideae</taxon>
        <taxon>Papaver</taxon>
    </lineage>
</organism>
<gene>
    <name evidence="1" type="ORF">C5167_037362</name>
</gene>
<accession>A0A4Y7IA86</accession>
<proteinExistence type="predicted"/>
<dbReference type="AlphaFoldDB" id="A0A4Y7IA86"/>
<evidence type="ECO:0000313" key="1">
    <source>
        <dbReference type="EMBL" id="RZC44418.1"/>
    </source>
</evidence>
<protein>
    <submittedName>
        <fullName evidence="1">Uncharacterized protein</fullName>
    </submittedName>
</protein>
<dbReference type="Gramene" id="RZC44418">
    <property type="protein sequence ID" value="RZC44418"/>
    <property type="gene ID" value="C5167_037362"/>
</dbReference>
<evidence type="ECO:0000313" key="2">
    <source>
        <dbReference type="Proteomes" id="UP000316621"/>
    </source>
</evidence>
<dbReference type="EMBL" id="CM010715">
    <property type="protein sequence ID" value="RZC44418.1"/>
    <property type="molecule type" value="Genomic_DNA"/>
</dbReference>